<dbReference type="GO" id="GO:0008840">
    <property type="term" value="F:4-hydroxy-tetrahydrodipicolinate synthase activity"/>
    <property type="evidence" value="ECO:0007669"/>
    <property type="project" value="UniProtKB-UniRule"/>
</dbReference>
<accession>A0A4R2KSW9</accession>
<organism evidence="16 17">
    <name type="scientific">Marinisporobacter balticus</name>
    <dbReference type="NCBI Taxonomy" id="2018667"/>
    <lineage>
        <taxon>Bacteria</taxon>
        <taxon>Bacillati</taxon>
        <taxon>Bacillota</taxon>
        <taxon>Clostridia</taxon>
        <taxon>Peptostreptococcales</taxon>
        <taxon>Thermotaleaceae</taxon>
        <taxon>Marinisporobacter</taxon>
    </lineage>
</organism>
<evidence type="ECO:0000256" key="2">
    <source>
        <dbReference type="ARBA" id="ARBA00005120"/>
    </source>
</evidence>
<comment type="caution">
    <text evidence="12">Was originally thought to be a dihydrodipicolinate synthase (DHDPS), catalyzing the condensation of (S)-aspartate-beta-semialdehyde [(S)-ASA] and pyruvate to dihydrodipicolinate (DHDP). However, it was shown in E.coli that the product of the enzymatic reaction is not dihydrodipicolinate but in fact (4S)-4-hydroxy-2,3,4,5-tetrahydro-(2S)-dipicolinic acid (HTPA), and that the consecutive dehydration reaction leading to DHDP is not spontaneous but catalyzed by DapB.</text>
</comment>
<evidence type="ECO:0000313" key="17">
    <source>
        <dbReference type="Proteomes" id="UP000294919"/>
    </source>
</evidence>
<dbReference type="InterPro" id="IPR005263">
    <property type="entry name" value="DapA"/>
</dbReference>
<dbReference type="SUPFAM" id="SSF51569">
    <property type="entry name" value="Aldolase"/>
    <property type="match status" value="1"/>
</dbReference>
<evidence type="ECO:0000256" key="10">
    <source>
        <dbReference type="ARBA" id="ARBA00023270"/>
    </source>
</evidence>
<name>A0A4R2KSW9_9FIRM</name>
<evidence type="ECO:0000256" key="7">
    <source>
        <dbReference type="ARBA" id="ARBA00022915"/>
    </source>
</evidence>
<dbReference type="PRINTS" id="PR00146">
    <property type="entry name" value="DHPICSNTHASE"/>
</dbReference>
<evidence type="ECO:0000256" key="13">
    <source>
        <dbReference type="PIRNR" id="PIRNR001365"/>
    </source>
</evidence>
<dbReference type="SMART" id="SM01130">
    <property type="entry name" value="DHDPS"/>
    <property type="match status" value="1"/>
</dbReference>
<keyword evidence="6 12" id="KW-0028">Amino-acid biosynthesis</keyword>
<evidence type="ECO:0000256" key="15">
    <source>
        <dbReference type="PIRSR" id="PIRSR001365-2"/>
    </source>
</evidence>
<comment type="subunit">
    <text evidence="12">Homotetramer; dimer of dimers.</text>
</comment>
<keyword evidence="9 12" id="KW-0456">Lyase</keyword>
<reference evidence="16 17" key="1">
    <citation type="submission" date="2019-03" db="EMBL/GenBank/DDBJ databases">
        <title>Genomic Encyclopedia of Type Strains, Phase IV (KMG-IV): sequencing the most valuable type-strain genomes for metagenomic binning, comparative biology and taxonomic classification.</title>
        <authorList>
            <person name="Goeker M."/>
        </authorList>
    </citation>
    <scope>NUCLEOTIDE SEQUENCE [LARGE SCALE GENOMIC DNA]</scope>
    <source>
        <strain evidence="16 17">DSM 102940</strain>
    </source>
</reference>
<sequence>MNIGGIIPAIATPMFEDGSINEVELRNQVNRQINKGANGVFCLGTNGEAYILSKEEKIRVMELFVEETKGRVPVYAGTGCVGTKDTIELSQKAKEIGIDALSVISPYFAAINQDEIYEHYASLADSVDLPIVLYNMPARTGNNLDYKTVSKLAKNYKNIAGIKDSGGNFDNILRYIENTEKDTFSVLSGNDSLILWTLMAGGKGGITAVANILPEIMVSIYKYWSEGNFEKAKEAQDAIRPIRDCFKFGNPNSIVKRAANLIGQPVGPCRKPFGIISKETDIAIIDTIKEYYAQYAK</sequence>
<feature type="active site" description="Proton donor/acceptor" evidence="12 14">
    <location>
        <position position="134"/>
    </location>
</feature>
<evidence type="ECO:0000256" key="1">
    <source>
        <dbReference type="ARBA" id="ARBA00003294"/>
    </source>
</evidence>
<evidence type="ECO:0000256" key="6">
    <source>
        <dbReference type="ARBA" id="ARBA00022605"/>
    </source>
</evidence>
<dbReference type="InterPro" id="IPR002220">
    <property type="entry name" value="DapA-like"/>
</dbReference>
<dbReference type="NCBIfam" id="TIGR00674">
    <property type="entry name" value="dapA"/>
    <property type="match status" value="1"/>
</dbReference>
<dbReference type="Proteomes" id="UP000294919">
    <property type="component" value="Unassembled WGS sequence"/>
</dbReference>
<evidence type="ECO:0000313" key="16">
    <source>
        <dbReference type="EMBL" id="TCO76873.1"/>
    </source>
</evidence>
<comment type="catalytic activity">
    <reaction evidence="11 12">
        <text>L-aspartate 4-semialdehyde + pyruvate = (2S,4S)-4-hydroxy-2,3,4,5-tetrahydrodipicolinate + H2O + H(+)</text>
        <dbReference type="Rhea" id="RHEA:34171"/>
        <dbReference type="ChEBI" id="CHEBI:15361"/>
        <dbReference type="ChEBI" id="CHEBI:15377"/>
        <dbReference type="ChEBI" id="CHEBI:15378"/>
        <dbReference type="ChEBI" id="CHEBI:67139"/>
        <dbReference type="ChEBI" id="CHEBI:537519"/>
        <dbReference type="EC" id="4.3.3.7"/>
    </reaction>
</comment>
<dbReference type="Gene3D" id="3.20.20.70">
    <property type="entry name" value="Aldolase class I"/>
    <property type="match status" value="1"/>
</dbReference>
<comment type="subcellular location">
    <subcellularLocation>
        <location evidence="12">Cytoplasm</location>
    </subcellularLocation>
</comment>
<dbReference type="EC" id="4.3.3.7" evidence="4 12"/>
<evidence type="ECO:0000256" key="11">
    <source>
        <dbReference type="ARBA" id="ARBA00047836"/>
    </source>
</evidence>
<dbReference type="PANTHER" id="PTHR12128">
    <property type="entry name" value="DIHYDRODIPICOLINATE SYNTHASE"/>
    <property type="match status" value="1"/>
</dbReference>
<comment type="pathway">
    <text evidence="2 12">Amino-acid biosynthesis; L-lysine biosynthesis via DAP pathway; (S)-tetrahydrodipicolinate from L-aspartate: step 3/4.</text>
</comment>
<evidence type="ECO:0000256" key="3">
    <source>
        <dbReference type="ARBA" id="ARBA00007592"/>
    </source>
</evidence>
<evidence type="ECO:0000256" key="5">
    <source>
        <dbReference type="ARBA" id="ARBA00022490"/>
    </source>
</evidence>
<protein>
    <recommendedName>
        <fullName evidence="4 12">4-hydroxy-tetrahydrodipicolinate synthase</fullName>
        <shortName evidence="12">HTPA synthase</shortName>
        <ecNumber evidence="4 12">4.3.3.7</ecNumber>
    </recommendedName>
</protein>
<dbReference type="EMBL" id="SLWV01000007">
    <property type="protein sequence ID" value="TCO76873.1"/>
    <property type="molecule type" value="Genomic_DNA"/>
</dbReference>
<feature type="binding site" evidence="12 15">
    <location>
        <position position="206"/>
    </location>
    <ligand>
        <name>pyruvate</name>
        <dbReference type="ChEBI" id="CHEBI:15361"/>
    </ligand>
</feature>
<dbReference type="CDD" id="cd00408">
    <property type="entry name" value="DHDPS-like"/>
    <property type="match status" value="1"/>
</dbReference>
<evidence type="ECO:0000256" key="8">
    <source>
        <dbReference type="ARBA" id="ARBA00023154"/>
    </source>
</evidence>
<dbReference type="PROSITE" id="PS00666">
    <property type="entry name" value="DHDPS_2"/>
    <property type="match status" value="1"/>
</dbReference>
<dbReference type="InterPro" id="IPR020625">
    <property type="entry name" value="Schiff_base-form_aldolases_AS"/>
</dbReference>
<dbReference type="GO" id="GO:0009089">
    <property type="term" value="P:lysine biosynthetic process via diaminopimelate"/>
    <property type="evidence" value="ECO:0007669"/>
    <property type="project" value="UniProtKB-UniRule"/>
</dbReference>
<dbReference type="UniPathway" id="UPA00034">
    <property type="reaction ID" value="UER00017"/>
</dbReference>
<keyword evidence="8 12" id="KW-0457">Lysine biosynthesis</keyword>
<feature type="site" description="Part of a proton relay during catalysis" evidence="12">
    <location>
        <position position="45"/>
    </location>
</feature>
<evidence type="ECO:0000256" key="4">
    <source>
        <dbReference type="ARBA" id="ARBA00012086"/>
    </source>
</evidence>
<comment type="function">
    <text evidence="1 12">Catalyzes the condensation of (S)-aspartate-beta-semialdehyde [(S)-ASA] and pyruvate to 4-hydroxy-tetrahydrodipicolinate (HTPA).</text>
</comment>
<feature type="active site" description="Schiff-base intermediate with substrate" evidence="12 14">
    <location>
        <position position="163"/>
    </location>
</feature>
<keyword evidence="7 12" id="KW-0220">Diaminopimelate biosynthesis</keyword>
<keyword evidence="5 12" id="KW-0963">Cytoplasm</keyword>
<evidence type="ECO:0000256" key="12">
    <source>
        <dbReference type="HAMAP-Rule" id="MF_00418"/>
    </source>
</evidence>
<dbReference type="GO" id="GO:0005737">
    <property type="term" value="C:cytoplasm"/>
    <property type="evidence" value="ECO:0007669"/>
    <property type="project" value="UniProtKB-SubCell"/>
</dbReference>
<dbReference type="AlphaFoldDB" id="A0A4R2KSW9"/>
<keyword evidence="17" id="KW-1185">Reference proteome</keyword>
<evidence type="ECO:0000256" key="9">
    <source>
        <dbReference type="ARBA" id="ARBA00023239"/>
    </source>
</evidence>
<dbReference type="RefSeq" id="WP_330571275.1">
    <property type="nucleotide sequence ID" value="NZ_SLWV01000007.1"/>
</dbReference>
<comment type="caution">
    <text evidence="16">The sequence shown here is derived from an EMBL/GenBank/DDBJ whole genome shotgun (WGS) entry which is preliminary data.</text>
</comment>
<keyword evidence="10 12" id="KW-0704">Schiff base</keyword>
<dbReference type="GO" id="GO:0019877">
    <property type="term" value="P:diaminopimelate biosynthetic process"/>
    <property type="evidence" value="ECO:0007669"/>
    <property type="project" value="UniProtKB-UniRule"/>
</dbReference>
<dbReference type="HAMAP" id="MF_00418">
    <property type="entry name" value="DapA"/>
    <property type="match status" value="1"/>
</dbReference>
<dbReference type="InterPro" id="IPR013785">
    <property type="entry name" value="Aldolase_TIM"/>
</dbReference>
<dbReference type="PIRSF" id="PIRSF001365">
    <property type="entry name" value="DHDPS"/>
    <property type="match status" value="1"/>
</dbReference>
<gene>
    <name evidence="12" type="primary">dapA</name>
    <name evidence="16" type="ORF">EV214_10730</name>
</gene>
<dbReference type="Pfam" id="PF00701">
    <property type="entry name" value="DHDPS"/>
    <property type="match status" value="1"/>
</dbReference>
<proteinExistence type="inferred from homology"/>
<evidence type="ECO:0000256" key="14">
    <source>
        <dbReference type="PIRSR" id="PIRSR001365-1"/>
    </source>
</evidence>
<dbReference type="PANTHER" id="PTHR12128:SF66">
    <property type="entry name" value="4-HYDROXY-2-OXOGLUTARATE ALDOLASE, MITOCHONDRIAL"/>
    <property type="match status" value="1"/>
</dbReference>
<comment type="caution">
    <text evidence="12">Lacks conserved residue(s) required for the propagation of feature annotation.</text>
</comment>
<comment type="similarity">
    <text evidence="3 12 13">Belongs to the DapA family.</text>
</comment>